<evidence type="ECO:0000313" key="6">
    <source>
        <dbReference type="EnsemblFungi" id="EJT69253"/>
    </source>
</evidence>
<reference evidence="5" key="3">
    <citation type="submission" date="2010-09" db="EMBL/GenBank/DDBJ databases">
        <title>Annotation of Gaeumannomyces graminis var. tritici R3-111a-1.</title>
        <authorList>
            <consortium name="The Broad Institute Genome Sequencing Platform"/>
            <person name="Ma L.-J."/>
            <person name="Dead R."/>
            <person name="Young S.K."/>
            <person name="Zeng Q."/>
            <person name="Gargeya S."/>
            <person name="Fitzgerald M."/>
            <person name="Haas B."/>
            <person name="Abouelleil A."/>
            <person name="Alvarado L."/>
            <person name="Arachchi H.M."/>
            <person name="Berlin A."/>
            <person name="Brown A."/>
            <person name="Chapman S.B."/>
            <person name="Chen Z."/>
            <person name="Dunbar C."/>
            <person name="Freedman E."/>
            <person name="Gearin G."/>
            <person name="Gellesch M."/>
            <person name="Goldberg J."/>
            <person name="Griggs A."/>
            <person name="Gujja S."/>
            <person name="Heiman D."/>
            <person name="Howarth C."/>
            <person name="Larson L."/>
            <person name="Lui A."/>
            <person name="MacDonald P.J.P."/>
            <person name="Mehta T."/>
            <person name="Montmayeur A."/>
            <person name="Murphy C."/>
            <person name="Neiman D."/>
            <person name="Pearson M."/>
            <person name="Priest M."/>
            <person name="Roberts A."/>
            <person name="Saif S."/>
            <person name="Shea T."/>
            <person name="Shenoy N."/>
            <person name="Sisk P."/>
            <person name="Stolte C."/>
            <person name="Sykes S."/>
            <person name="Yandava C."/>
            <person name="Wortman J."/>
            <person name="Nusbaum C."/>
            <person name="Birren B."/>
        </authorList>
    </citation>
    <scope>NUCLEOTIDE SEQUENCE</scope>
    <source>
        <strain evidence="5">R3-111a-1</strain>
    </source>
</reference>
<dbReference type="eggNOG" id="KOG4109">
    <property type="taxonomic scope" value="Eukaryota"/>
</dbReference>
<reference evidence="5" key="2">
    <citation type="submission" date="2010-07" db="EMBL/GenBank/DDBJ databases">
        <authorList>
            <consortium name="The Broad Institute Genome Sequencing Platform"/>
            <consortium name="Broad Institute Genome Sequencing Center for Infectious Disease"/>
            <person name="Ma L.-J."/>
            <person name="Dead R."/>
            <person name="Young S."/>
            <person name="Zeng Q."/>
            <person name="Koehrsen M."/>
            <person name="Alvarado L."/>
            <person name="Berlin A."/>
            <person name="Chapman S.B."/>
            <person name="Chen Z."/>
            <person name="Freedman E."/>
            <person name="Gellesch M."/>
            <person name="Goldberg J."/>
            <person name="Griggs A."/>
            <person name="Gujja S."/>
            <person name="Heilman E.R."/>
            <person name="Heiman D."/>
            <person name="Hepburn T."/>
            <person name="Howarth C."/>
            <person name="Jen D."/>
            <person name="Larson L."/>
            <person name="Mehta T."/>
            <person name="Neiman D."/>
            <person name="Pearson M."/>
            <person name="Roberts A."/>
            <person name="Saif S."/>
            <person name="Shea T."/>
            <person name="Shenoy N."/>
            <person name="Sisk P."/>
            <person name="Stolte C."/>
            <person name="Sykes S."/>
            <person name="Walk T."/>
            <person name="White J."/>
            <person name="Yandava C."/>
            <person name="Haas B."/>
            <person name="Nusbaum C."/>
            <person name="Birren B."/>
        </authorList>
    </citation>
    <scope>NUCLEOTIDE SEQUENCE</scope>
    <source>
        <strain evidence="5">R3-111a-1</strain>
    </source>
</reference>
<dbReference type="VEuPathDB" id="FungiDB:GGTG_12873"/>
<accession>J3PH93</accession>
<dbReference type="GO" id="GO:0005634">
    <property type="term" value="C:nucleus"/>
    <property type="evidence" value="ECO:0007669"/>
    <property type="project" value="UniProtKB-SubCell"/>
</dbReference>
<dbReference type="InterPro" id="IPR007858">
    <property type="entry name" value="Dpy-30_motif"/>
</dbReference>
<comment type="subcellular location">
    <subcellularLocation>
        <location evidence="1">Nucleus</location>
    </subcellularLocation>
</comment>
<dbReference type="EMBL" id="GL385404">
    <property type="protein sequence ID" value="EJT69253.1"/>
    <property type="molecule type" value="Genomic_DNA"/>
</dbReference>
<dbReference type="RefSeq" id="XP_009229038.1">
    <property type="nucleotide sequence ID" value="XM_009230774.1"/>
</dbReference>
<reference evidence="6" key="5">
    <citation type="submission" date="2018-04" db="UniProtKB">
        <authorList>
            <consortium name="EnsemblFungi"/>
        </authorList>
    </citation>
    <scope>IDENTIFICATION</scope>
    <source>
        <strain evidence="6">R3-111a-1</strain>
    </source>
</reference>
<feature type="compositionally biased region" description="Low complexity" evidence="4">
    <location>
        <begin position="62"/>
        <end position="83"/>
    </location>
</feature>
<dbReference type="STRING" id="644352.J3PH93"/>
<keyword evidence="3" id="KW-0539">Nucleus</keyword>
<feature type="compositionally biased region" description="Polar residues" evidence="4">
    <location>
        <begin position="91"/>
        <end position="107"/>
    </location>
</feature>
<dbReference type="OrthoDB" id="417678at2759"/>
<proteinExistence type="inferred from homology"/>
<sequence length="241" mass="24320">MLGTAPIRTEPLPITAPVANHYQRYRANPRPSSSTMSQPDPMDEDGAAFAPAADQEPDISQAAAAFQAATAPPPTTDATGVAPSDGALASLSATQGAAAISTESPQFPNQPQPISPAAAAATAPSPAAQPAAAAAAATATATGATAASSPLPPPRTGTPTMRSANPDAGSRATSQHPPDSGFVMPAEATPHGAPARRYLNTKVTGVLLEGMKLIAKEQPKDPLRVLGEFLLQRSKELEPAV</sequence>
<evidence type="ECO:0000313" key="7">
    <source>
        <dbReference type="Proteomes" id="UP000006039"/>
    </source>
</evidence>
<reference evidence="6" key="4">
    <citation type="journal article" date="2015" name="G3 (Bethesda)">
        <title>Genome sequences of three phytopathogenic species of the Magnaporthaceae family of fungi.</title>
        <authorList>
            <person name="Okagaki L.H."/>
            <person name="Nunes C.C."/>
            <person name="Sailsbery J."/>
            <person name="Clay B."/>
            <person name="Brown D."/>
            <person name="John T."/>
            <person name="Oh Y."/>
            <person name="Young N."/>
            <person name="Fitzgerald M."/>
            <person name="Haas B.J."/>
            <person name="Zeng Q."/>
            <person name="Young S."/>
            <person name="Adiconis X."/>
            <person name="Fan L."/>
            <person name="Levin J.Z."/>
            <person name="Mitchell T.K."/>
            <person name="Okubara P.A."/>
            <person name="Farman M.L."/>
            <person name="Kohn L.M."/>
            <person name="Birren B."/>
            <person name="Ma L.-J."/>
            <person name="Dean R.A."/>
        </authorList>
    </citation>
    <scope>NUCLEOTIDE SEQUENCE</scope>
    <source>
        <strain evidence="6">R3-111a-1</strain>
    </source>
</reference>
<keyword evidence="7" id="KW-1185">Reference proteome</keyword>
<dbReference type="Gene3D" id="1.20.890.10">
    <property type="entry name" value="cAMP-dependent protein kinase regulatory subunit, dimerization-anchoring domain"/>
    <property type="match status" value="1"/>
</dbReference>
<dbReference type="HOGENOM" id="CLU_115916_0_0_1"/>
<evidence type="ECO:0000313" key="5">
    <source>
        <dbReference type="EMBL" id="EJT69253.1"/>
    </source>
</evidence>
<dbReference type="EnsemblFungi" id="EJT69253">
    <property type="protein sequence ID" value="EJT69253"/>
    <property type="gene ID" value="GGTG_12873"/>
</dbReference>
<reference evidence="7" key="1">
    <citation type="submission" date="2010-07" db="EMBL/GenBank/DDBJ databases">
        <title>The genome sequence of Gaeumannomyces graminis var. tritici strain R3-111a-1.</title>
        <authorList>
            <consortium name="The Broad Institute Genome Sequencing Platform"/>
            <person name="Ma L.-J."/>
            <person name="Dead R."/>
            <person name="Young S."/>
            <person name="Zeng Q."/>
            <person name="Koehrsen M."/>
            <person name="Alvarado L."/>
            <person name="Berlin A."/>
            <person name="Chapman S.B."/>
            <person name="Chen Z."/>
            <person name="Freedman E."/>
            <person name="Gellesch M."/>
            <person name="Goldberg J."/>
            <person name="Griggs A."/>
            <person name="Gujja S."/>
            <person name="Heilman E.R."/>
            <person name="Heiman D."/>
            <person name="Hepburn T."/>
            <person name="Howarth C."/>
            <person name="Jen D."/>
            <person name="Larson L."/>
            <person name="Mehta T."/>
            <person name="Neiman D."/>
            <person name="Pearson M."/>
            <person name="Roberts A."/>
            <person name="Saif S."/>
            <person name="Shea T."/>
            <person name="Shenoy N."/>
            <person name="Sisk P."/>
            <person name="Stolte C."/>
            <person name="Sykes S."/>
            <person name="Walk T."/>
            <person name="White J."/>
            <person name="Yandava C."/>
            <person name="Haas B."/>
            <person name="Nusbaum C."/>
            <person name="Birren B."/>
        </authorList>
    </citation>
    <scope>NUCLEOTIDE SEQUENCE [LARGE SCALE GENOMIC DNA]</scope>
    <source>
        <strain evidence="7">R3-111a-1</strain>
    </source>
</reference>
<dbReference type="GeneID" id="20353331"/>
<comment type="similarity">
    <text evidence="2">Belongs to the dpy-30 family.</text>
</comment>
<dbReference type="AlphaFoldDB" id="J3PH93"/>
<protein>
    <recommendedName>
        <fullName evidence="8">Dpy-30 domain-containing protein</fullName>
    </recommendedName>
</protein>
<name>J3PH93_GAET3</name>
<dbReference type="Proteomes" id="UP000006039">
    <property type="component" value="Unassembled WGS sequence"/>
</dbReference>
<feature type="region of interest" description="Disordered" evidence="4">
    <location>
        <begin position="1"/>
        <end position="198"/>
    </location>
</feature>
<dbReference type="CDD" id="cd22965">
    <property type="entry name" value="DD_DPY30_SDC1"/>
    <property type="match status" value="1"/>
</dbReference>
<gene>
    <name evidence="6" type="primary">20353331</name>
    <name evidence="5" type="ORF">GGTG_12873</name>
</gene>
<organism evidence="5">
    <name type="scientific">Gaeumannomyces tritici (strain R3-111a-1)</name>
    <name type="common">Wheat and barley take-all root rot fungus</name>
    <name type="synonym">Gaeumannomyces graminis var. tritici</name>
    <dbReference type="NCBI Taxonomy" id="644352"/>
    <lineage>
        <taxon>Eukaryota</taxon>
        <taxon>Fungi</taxon>
        <taxon>Dikarya</taxon>
        <taxon>Ascomycota</taxon>
        <taxon>Pezizomycotina</taxon>
        <taxon>Sordariomycetes</taxon>
        <taxon>Sordariomycetidae</taxon>
        <taxon>Magnaporthales</taxon>
        <taxon>Magnaporthaceae</taxon>
        <taxon>Gaeumannomyces</taxon>
    </lineage>
</organism>
<evidence type="ECO:0000256" key="3">
    <source>
        <dbReference type="ARBA" id="ARBA00023242"/>
    </source>
</evidence>
<feature type="compositionally biased region" description="Low complexity" evidence="4">
    <location>
        <begin position="115"/>
        <end position="149"/>
    </location>
</feature>
<dbReference type="Pfam" id="PF05186">
    <property type="entry name" value="Dpy-30"/>
    <property type="match status" value="1"/>
</dbReference>
<evidence type="ECO:0000256" key="1">
    <source>
        <dbReference type="ARBA" id="ARBA00004123"/>
    </source>
</evidence>
<evidence type="ECO:0000256" key="4">
    <source>
        <dbReference type="SAM" id="MobiDB-lite"/>
    </source>
</evidence>
<evidence type="ECO:0000256" key="2">
    <source>
        <dbReference type="ARBA" id="ARBA00010849"/>
    </source>
</evidence>
<evidence type="ECO:0008006" key="8">
    <source>
        <dbReference type="Google" id="ProtNLM"/>
    </source>
</evidence>
<dbReference type="InterPro" id="IPR049629">
    <property type="entry name" value="DPY30_SDC1_DD"/>
</dbReference>